<feature type="transmembrane region" description="Helical" evidence="1">
    <location>
        <begin position="50"/>
        <end position="69"/>
    </location>
</feature>
<keyword evidence="1" id="KW-0812">Transmembrane</keyword>
<evidence type="ECO:0000313" key="3">
    <source>
        <dbReference type="Proteomes" id="UP000070080"/>
    </source>
</evidence>
<keyword evidence="1" id="KW-0472">Membrane</keyword>
<keyword evidence="3" id="KW-1185">Reference proteome</keyword>
<dbReference type="EMBL" id="LSCV01000031">
    <property type="protein sequence ID" value="KXB40164.1"/>
    <property type="molecule type" value="Genomic_DNA"/>
</dbReference>
<keyword evidence="1" id="KW-1133">Transmembrane helix</keyword>
<dbReference type="Proteomes" id="UP000070080">
    <property type="component" value="Unassembled WGS sequence"/>
</dbReference>
<reference evidence="3" key="1">
    <citation type="submission" date="2016-01" db="EMBL/GenBank/DDBJ databases">
        <authorList>
            <person name="Mitreva M."/>
            <person name="Pepin K.H."/>
            <person name="Mihindukulasuriya K.A."/>
            <person name="Fulton R."/>
            <person name="Fronick C."/>
            <person name="O'Laughlin M."/>
            <person name="Miner T."/>
            <person name="Herter B."/>
            <person name="Rosa B.A."/>
            <person name="Cordes M."/>
            <person name="Tomlinson C."/>
            <person name="Wollam A."/>
            <person name="Palsikar V.B."/>
            <person name="Mardis E.R."/>
            <person name="Wilson R.K."/>
        </authorList>
    </citation>
    <scope>NUCLEOTIDE SEQUENCE [LARGE SCALE GENOMIC DNA]</scope>
    <source>
        <strain evidence="3">KA00274</strain>
    </source>
</reference>
<dbReference type="AlphaFoldDB" id="A0A133YAI3"/>
<feature type="transmembrane region" description="Helical" evidence="1">
    <location>
        <begin position="380"/>
        <end position="395"/>
    </location>
</feature>
<evidence type="ECO:0000313" key="2">
    <source>
        <dbReference type="EMBL" id="KXB40164.1"/>
    </source>
</evidence>
<feature type="transmembrane region" description="Helical" evidence="1">
    <location>
        <begin position="352"/>
        <end position="373"/>
    </location>
</feature>
<feature type="transmembrane region" description="Helical" evidence="1">
    <location>
        <begin position="75"/>
        <end position="91"/>
    </location>
</feature>
<evidence type="ECO:0008006" key="4">
    <source>
        <dbReference type="Google" id="ProtNLM"/>
    </source>
</evidence>
<accession>A0A133YAI3</accession>
<feature type="transmembrane region" description="Helical" evidence="1">
    <location>
        <begin position="227"/>
        <end position="244"/>
    </location>
</feature>
<organism evidence="2 3">
    <name type="scientific">Amygdalobacter nucleatus</name>
    <dbReference type="NCBI Taxonomy" id="3029274"/>
    <lineage>
        <taxon>Bacteria</taxon>
        <taxon>Bacillati</taxon>
        <taxon>Bacillota</taxon>
        <taxon>Clostridia</taxon>
        <taxon>Eubacteriales</taxon>
        <taxon>Oscillospiraceae</taxon>
        <taxon>Amygdalobacter</taxon>
    </lineage>
</organism>
<feature type="transmembrane region" description="Helical" evidence="1">
    <location>
        <begin position="264"/>
        <end position="283"/>
    </location>
</feature>
<gene>
    <name evidence="2" type="ORF">HMPREF1872_00975</name>
</gene>
<protein>
    <recommendedName>
        <fullName evidence="4">Bacterial type II secretion system protein F domain protein</fullName>
    </recommendedName>
</protein>
<comment type="caution">
    <text evidence="2">The sequence shown here is derived from an EMBL/GenBank/DDBJ whole genome shotgun (WGS) entry which is preliminary data.</text>
</comment>
<proteinExistence type="predicted"/>
<dbReference type="STRING" id="1497955.HMPREF1872_00975"/>
<feature type="transmembrane region" description="Helical" evidence="1">
    <location>
        <begin position="528"/>
        <end position="549"/>
    </location>
</feature>
<name>A0A133YAI3_9FIRM</name>
<evidence type="ECO:0000256" key="1">
    <source>
        <dbReference type="SAM" id="Phobius"/>
    </source>
</evidence>
<sequence>MANLRHIYKHVIYFILDLNWQFQKSKFDAANSSKPAIEQISPVLRLHKSIYVTNFVLAYIISCCLLMPFLLNINIVFILAIPLTIALFKLINHYCSLKKLCLNEQAFLAFLKELISLLHNGTSFENSILILSEHLCKFYGEKSAFSELLKQLCQALSNSWTLNDLQSEFLRLFPNRYAHNYFTILNDRMALSNQLLKISQVFAKNMQAKANMDQEIRANAAQQQMEACILLLMPFAIIYILRFAQTDFFAPALTTNPGPLLSTLAFICIMASALLLFYLFMHAHNQHKPNINEHVYPFFCAIIQRSWSNLLQILPLVYIEKLKRNLLICTALENKKESTNGNSALLSKQILLINYLAFKLQTVVFSLASLLLLSLLDFRLIYFSVPLTIAVFYLQDLELQSKCQKTLLLLLELLPWDFSLLIMLLRNNYSLINSFAKLQNLLSNKDPLCKKFYYFWQHALLGEPIDKLFFNWADSIANFSFNSYFSALHAYISNGDQMSLAALSEQTEQLFVNALIEHKQAQSKKQTAFVLPMILDLMAVILITLAPVIPSLVY</sequence>